<dbReference type="PANTHER" id="PTHR10634:SF149">
    <property type="entry name" value="AN1-TYPE DOMAIN-CONTAINING PROTEIN-RELATED"/>
    <property type="match status" value="1"/>
</dbReference>
<keyword evidence="1" id="KW-0479">Metal-binding</keyword>
<dbReference type="Gene3D" id="1.20.5.4770">
    <property type="match status" value="1"/>
</dbReference>
<dbReference type="EMBL" id="JAINUG010000091">
    <property type="protein sequence ID" value="KAJ8398327.1"/>
    <property type="molecule type" value="Genomic_DNA"/>
</dbReference>
<dbReference type="Proteomes" id="UP001221898">
    <property type="component" value="Unassembled WGS sequence"/>
</dbReference>
<evidence type="ECO:0000313" key="7">
    <source>
        <dbReference type="Proteomes" id="UP001221898"/>
    </source>
</evidence>
<dbReference type="PROSITE" id="PS51036">
    <property type="entry name" value="ZF_A20"/>
    <property type="match status" value="1"/>
</dbReference>
<dbReference type="PANTHER" id="PTHR10634">
    <property type="entry name" value="AN1-TYPE ZINC FINGER PROTEIN"/>
    <property type="match status" value="1"/>
</dbReference>
<feature type="compositionally biased region" description="Polar residues" evidence="4">
    <location>
        <begin position="69"/>
        <end position="80"/>
    </location>
</feature>
<keyword evidence="2" id="KW-0863">Zinc-finger</keyword>
<organism evidence="6 7">
    <name type="scientific">Aldrovandia affinis</name>
    <dbReference type="NCBI Taxonomy" id="143900"/>
    <lineage>
        <taxon>Eukaryota</taxon>
        <taxon>Metazoa</taxon>
        <taxon>Chordata</taxon>
        <taxon>Craniata</taxon>
        <taxon>Vertebrata</taxon>
        <taxon>Euteleostomi</taxon>
        <taxon>Actinopterygii</taxon>
        <taxon>Neopterygii</taxon>
        <taxon>Teleostei</taxon>
        <taxon>Notacanthiformes</taxon>
        <taxon>Halosauridae</taxon>
        <taxon>Aldrovandia</taxon>
    </lineage>
</organism>
<sequence length="144" mass="15379">MTALKDDGREESNRGIWGRICRGGDMAQETNPTQAPLLCVTGCGFYGNPRTSGMCSVCYKDFLQRQNSSGRISPAVSPSVSEPRPSLCSDSSLVTEEPPSPPQTATPPEQSSVASSQTLLRHCEEDDSPGVKVGRSQETDQSQG</sequence>
<dbReference type="FunFam" id="1.20.5.4770:FF:000001">
    <property type="entry name" value="Zinc finger AN1-type containing 6"/>
    <property type="match status" value="1"/>
</dbReference>
<dbReference type="GO" id="GO:0008270">
    <property type="term" value="F:zinc ion binding"/>
    <property type="evidence" value="ECO:0007669"/>
    <property type="project" value="UniProtKB-KW"/>
</dbReference>
<evidence type="ECO:0000256" key="3">
    <source>
        <dbReference type="ARBA" id="ARBA00022833"/>
    </source>
</evidence>
<evidence type="ECO:0000256" key="1">
    <source>
        <dbReference type="ARBA" id="ARBA00022723"/>
    </source>
</evidence>
<dbReference type="GO" id="GO:0003677">
    <property type="term" value="F:DNA binding"/>
    <property type="evidence" value="ECO:0007669"/>
    <property type="project" value="InterPro"/>
</dbReference>
<feature type="domain" description="A20-type" evidence="5">
    <location>
        <begin position="33"/>
        <end position="67"/>
    </location>
</feature>
<comment type="caution">
    <text evidence="6">The sequence shown here is derived from an EMBL/GenBank/DDBJ whole genome shotgun (WGS) entry which is preliminary data.</text>
</comment>
<proteinExistence type="predicted"/>
<keyword evidence="7" id="KW-1185">Reference proteome</keyword>
<evidence type="ECO:0000256" key="2">
    <source>
        <dbReference type="ARBA" id="ARBA00022771"/>
    </source>
</evidence>
<dbReference type="SMART" id="SM00259">
    <property type="entry name" value="ZnF_A20"/>
    <property type="match status" value="1"/>
</dbReference>
<dbReference type="InterPro" id="IPR050652">
    <property type="entry name" value="AN1_A20_ZnFinger"/>
</dbReference>
<evidence type="ECO:0000259" key="5">
    <source>
        <dbReference type="PROSITE" id="PS51036"/>
    </source>
</evidence>
<dbReference type="SUPFAM" id="SSF57716">
    <property type="entry name" value="Glucocorticoid receptor-like (DNA-binding domain)"/>
    <property type="match status" value="1"/>
</dbReference>
<dbReference type="InterPro" id="IPR002653">
    <property type="entry name" value="Znf_A20"/>
</dbReference>
<evidence type="ECO:0000256" key="4">
    <source>
        <dbReference type="SAM" id="MobiDB-lite"/>
    </source>
</evidence>
<dbReference type="Pfam" id="PF01754">
    <property type="entry name" value="zf-A20"/>
    <property type="match status" value="1"/>
</dbReference>
<reference evidence="6" key="1">
    <citation type="journal article" date="2023" name="Science">
        <title>Genome structures resolve the early diversification of teleost fishes.</title>
        <authorList>
            <person name="Parey E."/>
            <person name="Louis A."/>
            <person name="Montfort J."/>
            <person name="Bouchez O."/>
            <person name="Roques C."/>
            <person name="Iampietro C."/>
            <person name="Lluch J."/>
            <person name="Castinel A."/>
            <person name="Donnadieu C."/>
            <person name="Desvignes T."/>
            <person name="Floi Bucao C."/>
            <person name="Jouanno E."/>
            <person name="Wen M."/>
            <person name="Mejri S."/>
            <person name="Dirks R."/>
            <person name="Jansen H."/>
            <person name="Henkel C."/>
            <person name="Chen W.J."/>
            <person name="Zahm M."/>
            <person name="Cabau C."/>
            <person name="Klopp C."/>
            <person name="Thompson A.W."/>
            <person name="Robinson-Rechavi M."/>
            <person name="Braasch I."/>
            <person name="Lecointre G."/>
            <person name="Bobe J."/>
            <person name="Postlethwait J.H."/>
            <person name="Berthelot C."/>
            <person name="Roest Crollius H."/>
            <person name="Guiguen Y."/>
        </authorList>
    </citation>
    <scope>NUCLEOTIDE SEQUENCE</scope>
    <source>
        <strain evidence="6">NC1722</strain>
    </source>
</reference>
<dbReference type="AlphaFoldDB" id="A0AAD7S968"/>
<name>A0AAD7S968_9TELE</name>
<protein>
    <recommendedName>
        <fullName evidence="5">A20-type domain-containing protein</fullName>
    </recommendedName>
</protein>
<evidence type="ECO:0000313" key="6">
    <source>
        <dbReference type="EMBL" id="KAJ8398327.1"/>
    </source>
</evidence>
<accession>A0AAD7S968</accession>
<feature type="region of interest" description="Disordered" evidence="4">
    <location>
        <begin position="69"/>
        <end position="144"/>
    </location>
</feature>
<gene>
    <name evidence="6" type="ORF">AAFF_G00428970</name>
</gene>
<keyword evidence="3" id="KW-0862">Zinc</keyword>